<keyword evidence="3" id="KW-1185">Reference proteome</keyword>
<organism evidence="2 3">
    <name type="scientific">Calycomorphotria hydatis</name>
    <dbReference type="NCBI Taxonomy" id="2528027"/>
    <lineage>
        <taxon>Bacteria</taxon>
        <taxon>Pseudomonadati</taxon>
        <taxon>Planctomycetota</taxon>
        <taxon>Planctomycetia</taxon>
        <taxon>Planctomycetales</taxon>
        <taxon>Planctomycetaceae</taxon>
        <taxon>Calycomorphotria</taxon>
    </lineage>
</organism>
<name>A0A517T388_9PLAN</name>
<dbReference type="KEGG" id="chya:V22_00450"/>
<dbReference type="AlphaFoldDB" id="A0A517T388"/>
<dbReference type="InterPro" id="IPR038296">
    <property type="entry name" value="ParD_sf"/>
</dbReference>
<sequence length="112" mass="12537">MCGRVRRPAHNVFCLTTFYPHATDLVIMTVMNIQISSETEQLIQEELSSGGFTNADDVVREALRALSERREREATVADVMEGWNEYQSGQGQPLDQADEEIRASLGLPPRNA</sequence>
<reference evidence="2 3" key="1">
    <citation type="submission" date="2019-02" db="EMBL/GenBank/DDBJ databases">
        <title>Deep-cultivation of Planctomycetes and their phenomic and genomic characterization uncovers novel biology.</title>
        <authorList>
            <person name="Wiegand S."/>
            <person name="Jogler M."/>
            <person name="Boedeker C."/>
            <person name="Pinto D."/>
            <person name="Vollmers J."/>
            <person name="Rivas-Marin E."/>
            <person name="Kohn T."/>
            <person name="Peeters S.H."/>
            <person name="Heuer A."/>
            <person name="Rast P."/>
            <person name="Oberbeckmann S."/>
            <person name="Bunk B."/>
            <person name="Jeske O."/>
            <person name="Meyerdierks A."/>
            <person name="Storesund J.E."/>
            <person name="Kallscheuer N."/>
            <person name="Luecker S."/>
            <person name="Lage O.M."/>
            <person name="Pohl T."/>
            <person name="Merkel B.J."/>
            <person name="Hornburger P."/>
            <person name="Mueller R.-W."/>
            <person name="Bruemmer F."/>
            <person name="Labrenz M."/>
            <person name="Spormann A.M."/>
            <person name="Op den Camp H."/>
            <person name="Overmann J."/>
            <person name="Amann R."/>
            <person name="Jetten M.S.M."/>
            <person name="Mascher T."/>
            <person name="Medema M.H."/>
            <person name="Devos D.P."/>
            <person name="Kaster A.-K."/>
            <person name="Ovreas L."/>
            <person name="Rohde M."/>
            <person name="Galperin M.Y."/>
            <person name="Jogler C."/>
        </authorList>
    </citation>
    <scope>NUCLEOTIDE SEQUENCE [LARGE SCALE GENOMIC DNA]</scope>
    <source>
        <strain evidence="2 3">V22</strain>
    </source>
</reference>
<proteinExistence type="predicted"/>
<gene>
    <name evidence="2" type="ORF">V22_00450</name>
</gene>
<dbReference type="Proteomes" id="UP000319976">
    <property type="component" value="Chromosome"/>
</dbReference>
<dbReference type="InterPro" id="IPR010985">
    <property type="entry name" value="Ribbon_hlx_hlx"/>
</dbReference>
<evidence type="ECO:0008006" key="4">
    <source>
        <dbReference type="Google" id="ProtNLM"/>
    </source>
</evidence>
<evidence type="ECO:0000313" key="3">
    <source>
        <dbReference type="Proteomes" id="UP000319976"/>
    </source>
</evidence>
<dbReference type="Gene3D" id="6.10.10.120">
    <property type="entry name" value="Antitoxin ParD1-like"/>
    <property type="match status" value="1"/>
</dbReference>
<feature type="region of interest" description="Disordered" evidence="1">
    <location>
        <begin position="83"/>
        <end position="112"/>
    </location>
</feature>
<evidence type="ECO:0000256" key="1">
    <source>
        <dbReference type="SAM" id="MobiDB-lite"/>
    </source>
</evidence>
<evidence type="ECO:0000313" key="2">
    <source>
        <dbReference type="EMBL" id="QDT62847.1"/>
    </source>
</evidence>
<protein>
    <recommendedName>
        <fullName evidence="4">Antitoxin ParD4</fullName>
    </recommendedName>
</protein>
<accession>A0A517T388</accession>
<dbReference type="EMBL" id="CP036316">
    <property type="protein sequence ID" value="QDT62847.1"/>
    <property type="molecule type" value="Genomic_DNA"/>
</dbReference>
<dbReference type="GO" id="GO:0006355">
    <property type="term" value="P:regulation of DNA-templated transcription"/>
    <property type="evidence" value="ECO:0007669"/>
    <property type="project" value="InterPro"/>
</dbReference>
<dbReference type="SUPFAM" id="SSF47598">
    <property type="entry name" value="Ribbon-helix-helix"/>
    <property type="match status" value="1"/>
</dbReference>